<comment type="subcellular location">
    <subcellularLocation>
        <location evidence="1 6">Secreted</location>
        <location evidence="1 6">Cell wall</location>
    </subcellularLocation>
</comment>
<comment type="similarity">
    <text evidence="2 6">Belongs to the fungal hydrophobin family.</text>
</comment>
<keyword evidence="9" id="KW-1185">Reference proteome</keyword>
<dbReference type="GO" id="GO:0009277">
    <property type="term" value="C:fungal-type cell wall"/>
    <property type="evidence" value="ECO:0007669"/>
    <property type="project" value="InterPro"/>
</dbReference>
<evidence type="ECO:0000256" key="4">
    <source>
        <dbReference type="ARBA" id="ARBA00022525"/>
    </source>
</evidence>
<evidence type="ECO:0000313" key="8">
    <source>
        <dbReference type="EMBL" id="OCH87275.1"/>
    </source>
</evidence>
<evidence type="ECO:0000256" key="3">
    <source>
        <dbReference type="ARBA" id="ARBA00022512"/>
    </source>
</evidence>
<organism evidence="8 9">
    <name type="scientific">Obba rivulosa</name>
    <dbReference type="NCBI Taxonomy" id="1052685"/>
    <lineage>
        <taxon>Eukaryota</taxon>
        <taxon>Fungi</taxon>
        <taxon>Dikarya</taxon>
        <taxon>Basidiomycota</taxon>
        <taxon>Agaricomycotina</taxon>
        <taxon>Agaricomycetes</taxon>
        <taxon>Polyporales</taxon>
        <taxon>Gelatoporiaceae</taxon>
        <taxon>Obba</taxon>
    </lineage>
</organism>
<keyword evidence="7" id="KW-0472">Membrane</keyword>
<dbReference type="AlphaFoldDB" id="A0A8E2ARY8"/>
<dbReference type="InterPro" id="IPR001338">
    <property type="entry name" value="Class_I_Hydrophobin"/>
</dbReference>
<keyword evidence="5 6" id="KW-1015">Disulfide bond</keyword>
<evidence type="ECO:0000313" key="9">
    <source>
        <dbReference type="Proteomes" id="UP000250043"/>
    </source>
</evidence>
<evidence type="ECO:0000256" key="1">
    <source>
        <dbReference type="ARBA" id="ARBA00004191"/>
    </source>
</evidence>
<dbReference type="Proteomes" id="UP000250043">
    <property type="component" value="Unassembled WGS sequence"/>
</dbReference>
<reference evidence="8 9" key="1">
    <citation type="submission" date="2016-07" db="EMBL/GenBank/DDBJ databases">
        <title>Draft genome of the white-rot fungus Obba rivulosa 3A-2.</title>
        <authorList>
            <consortium name="DOE Joint Genome Institute"/>
            <person name="Miettinen O."/>
            <person name="Riley R."/>
            <person name="Acob R."/>
            <person name="Barry K."/>
            <person name="Cullen D."/>
            <person name="De Vries R."/>
            <person name="Hainaut M."/>
            <person name="Hatakka A."/>
            <person name="Henrissat B."/>
            <person name="Hilden K."/>
            <person name="Kuo R."/>
            <person name="Labutti K."/>
            <person name="Lipzen A."/>
            <person name="Makela M.R."/>
            <person name="Sandor L."/>
            <person name="Spatafora J.W."/>
            <person name="Grigoriev I.V."/>
            <person name="Hibbett D.S."/>
        </authorList>
    </citation>
    <scope>NUCLEOTIDE SEQUENCE [LARGE SCALE GENOMIC DNA]</scope>
    <source>
        <strain evidence="8 9">3A-2</strain>
    </source>
</reference>
<sequence length="154" mass="15611">MTNDSRSAQPIRDDLFTAHRNPTTTMQFTASIAALVGLATLAAATPTPWGSSGSTGTDLCCSSTGTPATDATITTLLGLLGIVLSDIDVLVGVGCSPITVIGVGPGAGSTSSTTTVSCTSTQGKFLVLQPWYYWLKLIFAANGLVGIGCVPITL</sequence>
<dbReference type="OrthoDB" id="4225815at2759"/>
<accession>A0A8E2ARY8</accession>
<proteinExistence type="inferred from homology"/>
<dbReference type="Pfam" id="PF01185">
    <property type="entry name" value="Hydrophobin"/>
    <property type="match status" value="1"/>
</dbReference>
<keyword evidence="7" id="KW-1133">Transmembrane helix</keyword>
<evidence type="ECO:0000256" key="6">
    <source>
        <dbReference type="RuleBase" id="RU365009"/>
    </source>
</evidence>
<keyword evidence="3 6" id="KW-0134">Cell wall</keyword>
<dbReference type="CDD" id="cd23507">
    <property type="entry name" value="hydrophobin_I"/>
    <property type="match status" value="1"/>
</dbReference>
<dbReference type="GO" id="GO:0005199">
    <property type="term" value="F:structural constituent of cell wall"/>
    <property type="evidence" value="ECO:0007669"/>
    <property type="project" value="InterPro"/>
</dbReference>
<protein>
    <recommendedName>
        <fullName evidence="6">Hydrophobin</fullName>
    </recommendedName>
</protein>
<dbReference type="EMBL" id="KV722491">
    <property type="protein sequence ID" value="OCH87275.1"/>
    <property type="molecule type" value="Genomic_DNA"/>
</dbReference>
<gene>
    <name evidence="8" type="ORF">OBBRIDRAFT_796347</name>
</gene>
<evidence type="ECO:0000256" key="7">
    <source>
        <dbReference type="SAM" id="Phobius"/>
    </source>
</evidence>
<evidence type="ECO:0000256" key="5">
    <source>
        <dbReference type="ARBA" id="ARBA00023157"/>
    </source>
</evidence>
<keyword evidence="6" id="KW-0732">Signal</keyword>
<name>A0A8E2ARY8_9APHY</name>
<keyword evidence="4 6" id="KW-0964">Secreted</keyword>
<keyword evidence="7" id="KW-0812">Transmembrane</keyword>
<evidence type="ECO:0000256" key="2">
    <source>
        <dbReference type="ARBA" id="ARBA00010446"/>
    </source>
</evidence>
<feature type="transmembrane region" description="Helical" evidence="7">
    <location>
        <begin position="131"/>
        <end position="152"/>
    </location>
</feature>
<dbReference type="SMART" id="SM00075">
    <property type="entry name" value="HYDRO"/>
    <property type="match status" value="1"/>
</dbReference>